<proteinExistence type="predicted"/>
<dbReference type="FunCoup" id="A0A1Q3CDQ2">
    <property type="interactions" value="97"/>
</dbReference>
<dbReference type="InterPro" id="IPR045283">
    <property type="entry name" value="AT3G44326-like"/>
</dbReference>
<evidence type="ECO:0008006" key="4">
    <source>
        <dbReference type="Google" id="ProtNLM"/>
    </source>
</evidence>
<evidence type="ECO:0000313" key="2">
    <source>
        <dbReference type="EMBL" id="GAV78262.1"/>
    </source>
</evidence>
<gene>
    <name evidence="2" type="ORF">CFOL_v3_21730</name>
</gene>
<dbReference type="EMBL" id="BDDD01001771">
    <property type="protein sequence ID" value="GAV78262.1"/>
    <property type="molecule type" value="Genomic_DNA"/>
</dbReference>
<sequence length="333" mass="37668">TISIVHPDIIQTPILTRLDGPTLAAAACATSQLHALSIQEKLWQDICSSTWPSVNDPRVRHVISTFPSGYRSFFSDSFPALDDQQQRQLPSIHPASKLISAVDIYYQDRLIFSKVEETETVNSWFMCSPFRVDLLDPKESVSVSTPVQQTPIHQFNDDTETLLNNIEDNMTLSWILIDPTQKRAVNLSSRRPVSVERHWLTGEVQVHFATIMAGDGRWGSSEEYVECGVVVTCGVKEGGGGMHLSEVSLQVEDMEGKSLNGRDSLVILGGAMESGKRRKEKERNEGKERFEEFMDRKMERKERMVKRERVLDMVCVSIGIVSFVTFWSVVLFR</sequence>
<protein>
    <recommendedName>
        <fullName evidence="4">F-box domain-containing protein</fullName>
    </recommendedName>
</protein>
<organism evidence="2 3">
    <name type="scientific">Cephalotus follicularis</name>
    <name type="common">Albany pitcher plant</name>
    <dbReference type="NCBI Taxonomy" id="3775"/>
    <lineage>
        <taxon>Eukaryota</taxon>
        <taxon>Viridiplantae</taxon>
        <taxon>Streptophyta</taxon>
        <taxon>Embryophyta</taxon>
        <taxon>Tracheophyta</taxon>
        <taxon>Spermatophyta</taxon>
        <taxon>Magnoliopsida</taxon>
        <taxon>eudicotyledons</taxon>
        <taxon>Gunneridae</taxon>
        <taxon>Pentapetalae</taxon>
        <taxon>rosids</taxon>
        <taxon>fabids</taxon>
        <taxon>Oxalidales</taxon>
        <taxon>Cephalotaceae</taxon>
        <taxon>Cephalotus</taxon>
    </lineage>
</organism>
<keyword evidence="1" id="KW-1133">Transmembrane helix</keyword>
<keyword evidence="1" id="KW-0472">Membrane</keyword>
<dbReference type="PANTHER" id="PTHR33736:SF18">
    <property type="entry name" value="F-BOX DOMAIN-CONTAINING PROTEIN"/>
    <property type="match status" value="1"/>
</dbReference>
<comment type="caution">
    <text evidence="2">The sequence shown here is derived from an EMBL/GenBank/DDBJ whole genome shotgun (WGS) entry which is preliminary data.</text>
</comment>
<keyword evidence="3" id="KW-1185">Reference proteome</keyword>
<accession>A0A1Q3CDQ2</accession>
<dbReference type="Proteomes" id="UP000187406">
    <property type="component" value="Unassembled WGS sequence"/>
</dbReference>
<name>A0A1Q3CDQ2_CEPFO</name>
<dbReference type="OrthoDB" id="671172at2759"/>
<dbReference type="STRING" id="3775.A0A1Q3CDQ2"/>
<feature type="non-terminal residue" evidence="2">
    <location>
        <position position="1"/>
    </location>
</feature>
<dbReference type="InParanoid" id="A0A1Q3CDQ2"/>
<dbReference type="AlphaFoldDB" id="A0A1Q3CDQ2"/>
<feature type="transmembrane region" description="Helical" evidence="1">
    <location>
        <begin position="310"/>
        <end position="332"/>
    </location>
</feature>
<feature type="non-terminal residue" evidence="2">
    <location>
        <position position="333"/>
    </location>
</feature>
<dbReference type="PANTHER" id="PTHR33736">
    <property type="entry name" value="F-BOX PROTEIN-RELATED"/>
    <property type="match status" value="1"/>
</dbReference>
<keyword evidence="1" id="KW-0812">Transmembrane</keyword>
<reference evidence="3" key="1">
    <citation type="submission" date="2016-04" db="EMBL/GenBank/DDBJ databases">
        <title>Cephalotus genome sequencing.</title>
        <authorList>
            <person name="Fukushima K."/>
            <person name="Hasebe M."/>
            <person name="Fang X."/>
        </authorList>
    </citation>
    <scope>NUCLEOTIDE SEQUENCE [LARGE SCALE GENOMIC DNA]</scope>
    <source>
        <strain evidence="3">cv. St1</strain>
    </source>
</reference>
<evidence type="ECO:0000256" key="1">
    <source>
        <dbReference type="SAM" id="Phobius"/>
    </source>
</evidence>
<dbReference type="InterPro" id="IPR036047">
    <property type="entry name" value="F-box-like_dom_sf"/>
</dbReference>
<evidence type="ECO:0000313" key="3">
    <source>
        <dbReference type="Proteomes" id="UP000187406"/>
    </source>
</evidence>
<dbReference type="SUPFAM" id="SSF81383">
    <property type="entry name" value="F-box domain"/>
    <property type="match status" value="1"/>
</dbReference>